<sequence length="501" mass="55524">MDREQWGSRWGFVLAAVGSAIGLGNIWRFPYVAYKNGGGAFLIPYMFALLTTGLSFVALEFVIGKKYRGSAPLSYFRINRRMEFVGWWQFAISFVIMTYYAVILGWAMSYIGFSATLAWGTDTKDFLFNSYLNVLPNASVTNFGGIEWHAFIPLLIIWVITLAISYRGVKQGIERVSKIAIPTLVVLFLIFVIRAVTLPGSSLGLNAFFEPQWNQLLNPEIWKAAYSQIFYSLSLAMGIMITYSSYLPEKTDTTNNAFIAAFSNSGFELLAGFGIFAALGFMAHNSGVAVKDLAAGGIGLAFVVLPQIINQLPFPQFFGIVFFACLLIAGITSLISLLEVCISAATEKFGWDRHRAVLTIGGLATLVSVAYSTRGGMYLLDVVDNFVNGFGVLPSAVFEIVLVLWVFHKMKPLMEEANLHSQIRLGGYFKISLGFITPVMLVIILFSSLITNISTVYGGYPVNFVGVFGWGMVILMLVFAVLISRLSWKDKRVFEKKEEKE</sequence>
<dbReference type="NCBIfam" id="NF037979">
    <property type="entry name" value="Na_transp"/>
    <property type="match status" value="1"/>
</dbReference>
<feature type="transmembrane region" description="Helical" evidence="7">
    <location>
        <begin position="84"/>
        <end position="107"/>
    </location>
</feature>
<feature type="transmembrane region" description="Helical" evidence="7">
    <location>
        <begin position="229"/>
        <end position="246"/>
    </location>
</feature>
<dbReference type="InterPro" id="IPR037272">
    <property type="entry name" value="SNS_sf"/>
</dbReference>
<dbReference type="PANTHER" id="PTHR42948">
    <property type="entry name" value="TRANSPORTER"/>
    <property type="match status" value="1"/>
</dbReference>
<feature type="transmembrane region" description="Helical" evidence="7">
    <location>
        <begin position="258"/>
        <end position="283"/>
    </location>
</feature>
<dbReference type="PRINTS" id="PR00176">
    <property type="entry name" value="NANEUSMPORT"/>
</dbReference>
<evidence type="ECO:0000256" key="1">
    <source>
        <dbReference type="ARBA" id="ARBA00004141"/>
    </source>
</evidence>
<feature type="transmembrane region" description="Helical" evidence="7">
    <location>
        <begin position="181"/>
        <end position="209"/>
    </location>
</feature>
<dbReference type="Pfam" id="PF00209">
    <property type="entry name" value="SNF"/>
    <property type="match status" value="1"/>
</dbReference>
<name>A0A7G8T945_9FIRM</name>
<feature type="transmembrane region" description="Helical" evidence="7">
    <location>
        <begin position="42"/>
        <end position="63"/>
    </location>
</feature>
<dbReference type="CDD" id="cd10334">
    <property type="entry name" value="SLC6sbd_u1"/>
    <property type="match status" value="1"/>
</dbReference>
<keyword evidence="6" id="KW-0769">Symport</keyword>
<reference evidence="8 9" key="1">
    <citation type="submission" date="2020-08" db="EMBL/GenBank/DDBJ databases">
        <title>The isolate Caproiciproducens sp. 7D4C2 produces n-caproate at mildly acidic conditions from hexoses: genome and rBOX comparison with related strains and chain-elongating bacteria.</title>
        <authorList>
            <person name="Esquivel-Elizondo S."/>
            <person name="Bagci C."/>
            <person name="Temovska M."/>
            <person name="Jeon B.S."/>
            <person name="Bessarab I."/>
            <person name="Williams R.B.H."/>
            <person name="Huson D.H."/>
            <person name="Angenent L.T."/>
        </authorList>
    </citation>
    <scope>NUCLEOTIDE SEQUENCE [LARGE SCALE GENOMIC DNA]</scope>
    <source>
        <strain evidence="8 9">7D4C2</strain>
    </source>
</reference>
<dbReference type="AlphaFoldDB" id="A0A7G8T945"/>
<proteinExistence type="inferred from homology"/>
<evidence type="ECO:0000313" key="8">
    <source>
        <dbReference type="EMBL" id="QNK40136.1"/>
    </source>
</evidence>
<feature type="transmembrane region" description="Helical" evidence="7">
    <location>
        <begin position="462"/>
        <end position="483"/>
    </location>
</feature>
<evidence type="ECO:0000256" key="2">
    <source>
        <dbReference type="ARBA" id="ARBA00022448"/>
    </source>
</evidence>
<comment type="subcellular location">
    <subcellularLocation>
        <location evidence="1">Membrane</location>
        <topology evidence="1">Multi-pass membrane protein</topology>
    </subcellularLocation>
</comment>
<accession>A0A7G8T945</accession>
<evidence type="ECO:0000256" key="4">
    <source>
        <dbReference type="ARBA" id="ARBA00022989"/>
    </source>
</evidence>
<dbReference type="PROSITE" id="PS00610">
    <property type="entry name" value="NA_NEUROTRAN_SYMP_1"/>
    <property type="match status" value="1"/>
</dbReference>
<comment type="similarity">
    <text evidence="6">Belongs to the sodium:neurotransmitter symporter (SNF) (TC 2.A.22) family.</text>
</comment>
<dbReference type="EMBL" id="CP060286">
    <property type="protein sequence ID" value="QNK40136.1"/>
    <property type="molecule type" value="Genomic_DNA"/>
</dbReference>
<dbReference type="KEGG" id="cfem:HCR03_15830"/>
<keyword evidence="4 7" id="KW-1133">Transmembrane helix</keyword>
<dbReference type="Proteomes" id="UP000515909">
    <property type="component" value="Chromosome"/>
</dbReference>
<feature type="transmembrane region" description="Helical" evidence="7">
    <location>
        <begin position="148"/>
        <end position="169"/>
    </location>
</feature>
<gene>
    <name evidence="8" type="ORF">HCR03_15830</name>
</gene>
<dbReference type="InterPro" id="IPR000175">
    <property type="entry name" value="Na/ntran_symport"/>
</dbReference>
<organism evidence="8 9">
    <name type="scientific">Caproicibacter fermentans</name>
    <dbReference type="NCBI Taxonomy" id="2576756"/>
    <lineage>
        <taxon>Bacteria</taxon>
        <taxon>Bacillati</taxon>
        <taxon>Bacillota</taxon>
        <taxon>Clostridia</taxon>
        <taxon>Eubacteriales</taxon>
        <taxon>Acutalibacteraceae</taxon>
        <taxon>Caproicibacter</taxon>
    </lineage>
</organism>
<dbReference type="PANTHER" id="PTHR42948:SF1">
    <property type="entry name" value="TRANSPORTER"/>
    <property type="match status" value="1"/>
</dbReference>
<feature type="transmembrane region" description="Helical" evidence="7">
    <location>
        <begin position="428"/>
        <end position="450"/>
    </location>
</feature>
<evidence type="ECO:0000256" key="6">
    <source>
        <dbReference type="RuleBase" id="RU003732"/>
    </source>
</evidence>
<dbReference type="SUPFAM" id="SSF161070">
    <property type="entry name" value="SNF-like"/>
    <property type="match status" value="1"/>
</dbReference>
<feature type="transmembrane region" description="Helical" evidence="7">
    <location>
        <begin position="12"/>
        <end position="30"/>
    </location>
</feature>
<feature type="transmembrane region" description="Helical" evidence="7">
    <location>
        <begin position="356"/>
        <end position="374"/>
    </location>
</feature>
<evidence type="ECO:0000256" key="3">
    <source>
        <dbReference type="ARBA" id="ARBA00022692"/>
    </source>
</evidence>
<feature type="transmembrane region" description="Helical" evidence="7">
    <location>
        <begin position="317"/>
        <end position="344"/>
    </location>
</feature>
<dbReference type="GO" id="GO:0015293">
    <property type="term" value="F:symporter activity"/>
    <property type="evidence" value="ECO:0007669"/>
    <property type="project" value="UniProtKB-KW"/>
</dbReference>
<evidence type="ECO:0000313" key="9">
    <source>
        <dbReference type="Proteomes" id="UP000515909"/>
    </source>
</evidence>
<evidence type="ECO:0000256" key="5">
    <source>
        <dbReference type="ARBA" id="ARBA00023136"/>
    </source>
</evidence>
<keyword evidence="3 6" id="KW-0812">Transmembrane</keyword>
<feature type="transmembrane region" description="Helical" evidence="7">
    <location>
        <begin position="386"/>
        <end position="407"/>
    </location>
</feature>
<keyword evidence="2 6" id="KW-0813">Transport</keyword>
<dbReference type="PROSITE" id="PS50267">
    <property type="entry name" value="NA_NEUROTRAN_SYMP_3"/>
    <property type="match status" value="1"/>
</dbReference>
<keyword evidence="5 7" id="KW-0472">Membrane</keyword>
<dbReference type="RefSeq" id="WP_187035308.1">
    <property type="nucleotide sequence ID" value="NZ_CP060286.1"/>
</dbReference>
<dbReference type="GO" id="GO:0016020">
    <property type="term" value="C:membrane"/>
    <property type="evidence" value="ECO:0007669"/>
    <property type="project" value="UniProtKB-SubCell"/>
</dbReference>
<protein>
    <recommendedName>
        <fullName evidence="6">Transporter</fullName>
    </recommendedName>
</protein>
<evidence type="ECO:0000256" key="7">
    <source>
        <dbReference type="SAM" id="Phobius"/>
    </source>
</evidence>